<dbReference type="GO" id="GO:0016757">
    <property type="term" value="F:glycosyltransferase activity"/>
    <property type="evidence" value="ECO:0007669"/>
    <property type="project" value="InterPro"/>
</dbReference>
<proteinExistence type="predicted"/>
<dbReference type="PANTHER" id="PTHR45871:SF1">
    <property type="entry name" value="PHOSPHATIDYLINOSITOL N-ACETYLGLUCOSAMINYLTRANSFERASE SUBUNIT A"/>
    <property type="match status" value="1"/>
</dbReference>
<reference evidence="3 4" key="1">
    <citation type="submission" date="2017-09" db="EMBL/GenBank/DDBJ databases">
        <title>Depth-based differentiation of microbial function through sediment-hosted aquifers and enrichment of novel symbionts in the deep terrestrial subsurface.</title>
        <authorList>
            <person name="Probst A.J."/>
            <person name="Ladd B."/>
            <person name="Jarett J.K."/>
            <person name="Geller-Mcgrath D.E."/>
            <person name="Sieber C.M."/>
            <person name="Emerson J.B."/>
            <person name="Anantharaman K."/>
            <person name="Thomas B.C."/>
            <person name="Malmstrom R."/>
            <person name="Stieglmeier M."/>
            <person name="Klingl A."/>
            <person name="Woyke T."/>
            <person name="Ryan C.M."/>
            <person name="Banfield J.F."/>
        </authorList>
    </citation>
    <scope>NUCLEOTIDE SEQUENCE [LARGE SCALE GENOMIC DNA]</scope>
    <source>
        <strain evidence="3">CG22_combo_CG10-13_8_21_14_all_39_12</strain>
    </source>
</reference>
<dbReference type="CDD" id="cd03801">
    <property type="entry name" value="GT4_PimA-like"/>
    <property type="match status" value="1"/>
</dbReference>
<dbReference type="SUPFAM" id="SSF53756">
    <property type="entry name" value="UDP-Glycosyltransferase/glycogen phosphorylase"/>
    <property type="match status" value="1"/>
</dbReference>
<dbReference type="AlphaFoldDB" id="A0A2H0BFB0"/>
<accession>A0A2H0BFB0</accession>
<feature type="domain" description="Glycosyl transferase family 1" evidence="1">
    <location>
        <begin position="202"/>
        <end position="359"/>
    </location>
</feature>
<evidence type="ECO:0000259" key="2">
    <source>
        <dbReference type="Pfam" id="PF13439"/>
    </source>
</evidence>
<sequence>MKILLVSAFFYPHTGGSEMYAEELFSRMATDHKKVSVDVLAYNTNHAISEESHNALHIHRVSCFSIVKDQYYIANPFSLIRKLLSLRKNNYDIVVTQTRFFEPTLWVWLYAQLIGAKSLFIGHGTGFVSHKNPLIRGLSWFVDKTIAAFSVKRYTKRIVISKATQDFFVKSLNVTDTQVIFGGINTYQFGNAVTASPYLSKLNLEPHTTVITYTGRLIEAKGIYELVQAIIKVKTTDPTKPIHLVIAGTGPEEDKLQTYIREQSSSEYITLLGAIPYSEIPQLLSNSTIFVNPSYNEGLPRSVMEAGASGISVIATDVGSTYEILSTYGYLIEPHNVEQISNAILAIINNPTRELNRAKEHKKYVQDTFDWTVISNRIFQVLNDIMGTP</sequence>
<organism evidence="3 4">
    <name type="scientific">candidate division WWE3 bacterium CG22_combo_CG10-13_8_21_14_all_39_12</name>
    <dbReference type="NCBI Taxonomy" id="1975094"/>
    <lineage>
        <taxon>Bacteria</taxon>
        <taxon>Katanobacteria</taxon>
    </lineage>
</organism>
<dbReference type="Pfam" id="PF13439">
    <property type="entry name" value="Glyco_transf_4"/>
    <property type="match status" value="1"/>
</dbReference>
<dbReference type="Pfam" id="PF00534">
    <property type="entry name" value="Glycos_transf_1"/>
    <property type="match status" value="1"/>
</dbReference>
<feature type="domain" description="Glycosyltransferase subfamily 4-like N-terminal" evidence="2">
    <location>
        <begin position="15"/>
        <end position="186"/>
    </location>
</feature>
<gene>
    <name evidence="3" type="ORF">COX05_03470</name>
</gene>
<dbReference type="InterPro" id="IPR001296">
    <property type="entry name" value="Glyco_trans_1"/>
</dbReference>
<name>A0A2H0BFB0_UNCKA</name>
<evidence type="ECO:0000313" key="3">
    <source>
        <dbReference type="EMBL" id="PIP56362.1"/>
    </source>
</evidence>
<dbReference type="Gene3D" id="3.40.50.2000">
    <property type="entry name" value="Glycogen Phosphorylase B"/>
    <property type="match status" value="2"/>
</dbReference>
<evidence type="ECO:0000313" key="4">
    <source>
        <dbReference type="Proteomes" id="UP000228495"/>
    </source>
</evidence>
<evidence type="ECO:0000259" key="1">
    <source>
        <dbReference type="Pfam" id="PF00534"/>
    </source>
</evidence>
<dbReference type="PANTHER" id="PTHR45871">
    <property type="entry name" value="N-ACETYLGLUCOSAMINYL-PHOSPHATIDYLINOSITOL BIOSYNTHETIC PROTEIN"/>
    <property type="match status" value="1"/>
</dbReference>
<protein>
    <recommendedName>
        <fullName evidence="5">Glycosyl transferase family 1 domain-containing protein</fullName>
    </recommendedName>
</protein>
<comment type="caution">
    <text evidence="3">The sequence shown here is derived from an EMBL/GenBank/DDBJ whole genome shotgun (WGS) entry which is preliminary data.</text>
</comment>
<dbReference type="InterPro" id="IPR028098">
    <property type="entry name" value="Glyco_trans_4-like_N"/>
</dbReference>
<evidence type="ECO:0008006" key="5">
    <source>
        <dbReference type="Google" id="ProtNLM"/>
    </source>
</evidence>
<dbReference type="EMBL" id="PCSU01000059">
    <property type="protein sequence ID" value="PIP56362.1"/>
    <property type="molecule type" value="Genomic_DNA"/>
</dbReference>
<dbReference type="Proteomes" id="UP000228495">
    <property type="component" value="Unassembled WGS sequence"/>
</dbReference>